<feature type="compositionally biased region" description="Pro residues" evidence="9">
    <location>
        <begin position="341"/>
        <end position="391"/>
    </location>
</feature>
<dbReference type="InterPro" id="IPR035717">
    <property type="entry name" value="Drebrin-like_SH3"/>
</dbReference>
<dbReference type="PANTHER" id="PTHR10829:SF25">
    <property type="entry name" value="DREBRIN-LIKE PROTEIN"/>
    <property type="match status" value="1"/>
</dbReference>
<dbReference type="GO" id="GO:0030425">
    <property type="term" value="C:dendrite"/>
    <property type="evidence" value="ECO:0007669"/>
    <property type="project" value="TreeGrafter"/>
</dbReference>
<keyword evidence="5" id="KW-0175">Coiled coil</keyword>
<dbReference type="Pfam" id="PF00241">
    <property type="entry name" value="Cofilin_ADF"/>
    <property type="match status" value="1"/>
</dbReference>
<dbReference type="Gene3D" id="3.40.20.10">
    <property type="entry name" value="Severin"/>
    <property type="match status" value="1"/>
</dbReference>
<dbReference type="CDD" id="cd11960">
    <property type="entry name" value="SH3_Abp1_eu"/>
    <property type="match status" value="1"/>
</dbReference>
<sequence length="538" mass="61454">MSVDLRKNKDSLLAAWQDVVDEKSDTNWAVFGYEGTSNVLRVVEKGDGDLEEMVDELNSGKIMYAYCRVQDPNTNLWKNVIINWQGEGVPEIKKGAAARHINDIHNLFRGAHVTINARTEDDIDEETIKDKVAKSSGANYSFHKEIAKPMAEPERVSSVYKRTKPAEEIKVNVRDQFWEKQEKEEQQRIAEEKRKSANERKNIEMERKAREARENEERERKAAERAKAIAAQKKAEKLAAENNKEEEKKRWEHDQSELEKDYEDRRKRASSLRHERAAEAASLVAQRENDPRAKFEQHTSQYAAEKKMPPAPPKKIKHTFLDQQQQEAPPPRKEPIQLPREPSPPPREPSPPPRREPSPPPREPSPPPREPSPPRQPSPPIREPSPEPEPQQPVSRPTSEVPATRNLLAEGLPKRQDSDEEEEEEQNWDEPGGEEFEGPPEVTPITQEPESSYAHEDEPPDAGYAHGAEKRISGMMEQSSLRAKALYDYQAADETEITFDPDDIITNIEQVDEGWWVGTGPDGTHGMFPANYVELIEE</sequence>
<evidence type="ECO:0000256" key="7">
    <source>
        <dbReference type="ARBA" id="ARBA00023212"/>
    </source>
</evidence>
<evidence type="ECO:0000256" key="9">
    <source>
        <dbReference type="SAM" id="MobiDB-lite"/>
    </source>
</evidence>
<dbReference type="GO" id="GO:0048812">
    <property type="term" value="P:neuron projection morphogenesis"/>
    <property type="evidence" value="ECO:0007669"/>
    <property type="project" value="TreeGrafter"/>
</dbReference>
<evidence type="ECO:0000256" key="4">
    <source>
        <dbReference type="ARBA" id="ARBA00022490"/>
    </source>
</evidence>
<dbReference type="Gene3D" id="2.30.30.40">
    <property type="entry name" value="SH3 Domains"/>
    <property type="match status" value="1"/>
</dbReference>
<dbReference type="RefSeq" id="XP_013391293.1">
    <property type="nucleotide sequence ID" value="XM_013535839.1"/>
</dbReference>
<accession>A0A1S3HZ60</accession>
<dbReference type="InterPro" id="IPR036028">
    <property type="entry name" value="SH3-like_dom_sf"/>
</dbReference>
<dbReference type="Pfam" id="PF14604">
    <property type="entry name" value="SH3_9"/>
    <property type="match status" value="1"/>
</dbReference>
<feature type="domain" description="ADF-H" evidence="11">
    <location>
        <begin position="2"/>
        <end position="133"/>
    </location>
</feature>
<dbReference type="GO" id="GO:0098974">
    <property type="term" value="P:postsynaptic actin cytoskeleton organization"/>
    <property type="evidence" value="ECO:0007669"/>
    <property type="project" value="TreeGrafter"/>
</dbReference>
<dbReference type="GO" id="GO:0030864">
    <property type="term" value="C:cortical actin cytoskeleton"/>
    <property type="evidence" value="ECO:0007669"/>
    <property type="project" value="TreeGrafter"/>
</dbReference>
<evidence type="ECO:0000259" key="11">
    <source>
        <dbReference type="PROSITE" id="PS51263"/>
    </source>
</evidence>
<comment type="similarity">
    <text evidence="2">Belongs to the ABP1 family.</text>
</comment>
<organism evidence="12 13">
    <name type="scientific">Lingula anatina</name>
    <name type="common">Brachiopod</name>
    <name type="synonym">Lingula unguis</name>
    <dbReference type="NCBI Taxonomy" id="7574"/>
    <lineage>
        <taxon>Eukaryota</taxon>
        <taxon>Metazoa</taxon>
        <taxon>Spiralia</taxon>
        <taxon>Lophotrochozoa</taxon>
        <taxon>Brachiopoda</taxon>
        <taxon>Linguliformea</taxon>
        <taxon>Lingulata</taxon>
        <taxon>Lingulida</taxon>
        <taxon>Linguloidea</taxon>
        <taxon>Lingulidae</taxon>
        <taxon>Lingula</taxon>
    </lineage>
</organism>
<dbReference type="SMART" id="SM00326">
    <property type="entry name" value="SH3"/>
    <property type="match status" value="1"/>
</dbReference>
<dbReference type="InParanoid" id="A0A1S3HZ60"/>
<evidence type="ECO:0000256" key="2">
    <source>
        <dbReference type="ARBA" id="ARBA00011039"/>
    </source>
</evidence>
<dbReference type="GO" id="GO:0030427">
    <property type="term" value="C:site of polarized growth"/>
    <property type="evidence" value="ECO:0007669"/>
    <property type="project" value="TreeGrafter"/>
</dbReference>
<dbReference type="GeneID" id="106159542"/>
<name>A0A1S3HZ60_LINAN</name>
<dbReference type="GO" id="GO:0030027">
    <property type="term" value="C:lamellipodium"/>
    <property type="evidence" value="ECO:0007669"/>
    <property type="project" value="TreeGrafter"/>
</dbReference>
<dbReference type="SMART" id="SM00102">
    <property type="entry name" value="ADF"/>
    <property type="match status" value="1"/>
</dbReference>
<keyword evidence="6" id="KW-0009">Actin-binding</keyword>
<protein>
    <submittedName>
        <fullName evidence="13">Drebrin-like protein B isoform X1</fullName>
    </submittedName>
</protein>
<reference evidence="13" key="1">
    <citation type="submission" date="2025-08" db="UniProtKB">
        <authorList>
            <consortium name="RefSeq"/>
        </authorList>
    </citation>
    <scope>IDENTIFICATION</scope>
    <source>
        <tissue evidence="13">Gonads</tissue>
    </source>
</reference>
<dbReference type="PROSITE" id="PS50002">
    <property type="entry name" value="SH3"/>
    <property type="match status" value="1"/>
</dbReference>
<dbReference type="SUPFAM" id="SSF55753">
    <property type="entry name" value="Actin depolymerizing proteins"/>
    <property type="match status" value="1"/>
</dbReference>
<comment type="subcellular location">
    <subcellularLocation>
        <location evidence="1">Cytoplasm</location>
        <location evidence="1">Cytoskeleton</location>
    </subcellularLocation>
</comment>
<dbReference type="PRINTS" id="PR01217">
    <property type="entry name" value="PRICHEXTENSN"/>
</dbReference>
<evidence type="ECO:0000256" key="6">
    <source>
        <dbReference type="ARBA" id="ARBA00023203"/>
    </source>
</evidence>
<dbReference type="AlphaFoldDB" id="A0A1S3HZ60"/>
<dbReference type="OMA" id="FKEPRGA"/>
<feature type="region of interest" description="Disordered" evidence="9">
    <location>
        <begin position="189"/>
        <end position="471"/>
    </location>
</feature>
<dbReference type="GO" id="GO:0045211">
    <property type="term" value="C:postsynaptic membrane"/>
    <property type="evidence" value="ECO:0007669"/>
    <property type="project" value="TreeGrafter"/>
</dbReference>
<evidence type="ECO:0000259" key="10">
    <source>
        <dbReference type="PROSITE" id="PS50002"/>
    </source>
</evidence>
<dbReference type="InterPro" id="IPR029006">
    <property type="entry name" value="ADF-H/Gelsolin-like_dom_sf"/>
</dbReference>
<dbReference type="Proteomes" id="UP000085678">
    <property type="component" value="Unplaced"/>
</dbReference>
<keyword evidence="4" id="KW-0963">Cytoplasm</keyword>
<gene>
    <name evidence="13" type="primary">LOC106159542</name>
</gene>
<proteinExistence type="inferred from homology"/>
<evidence type="ECO:0000313" key="13">
    <source>
        <dbReference type="RefSeq" id="XP_013391293.1"/>
    </source>
</evidence>
<keyword evidence="3 8" id="KW-0728">SH3 domain</keyword>
<dbReference type="STRING" id="7574.A0A1S3HZ60"/>
<evidence type="ECO:0000256" key="8">
    <source>
        <dbReference type="PROSITE-ProRule" id="PRU00192"/>
    </source>
</evidence>
<feature type="compositionally biased region" description="Acidic residues" evidence="9">
    <location>
        <begin position="418"/>
        <end position="438"/>
    </location>
</feature>
<dbReference type="SUPFAM" id="SSF50044">
    <property type="entry name" value="SH3-domain"/>
    <property type="match status" value="1"/>
</dbReference>
<dbReference type="OrthoDB" id="5971719at2759"/>
<dbReference type="InterPro" id="IPR001452">
    <property type="entry name" value="SH3_domain"/>
</dbReference>
<dbReference type="CDD" id="cd11281">
    <property type="entry name" value="ADF_drebrin_like"/>
    <property type="match status" value="1"/>
</dbReference>
<feature type="compositionally biased region" description="Basic and acidic residues" evidence="9">
    <location>
        <begin position="189"/>
        <end position="278"/>
    </location>
</feature>
<dbReference type="GO" id="GO:0030833">
    <property type="term" value="P:regulation of actin filament polymerization"/>
    <property type="evidence" value="ECO:0007669"/>
    <property type="project" value="TreeGrafter"/>
</dbReference>
<dbReference type="GO" id="GO:0051015">
    <property type="term" value="F:actin filament binding"/>
    <property type="evidence" value="ECO:0007669"/>
    <property type="project" value="TreeGrafter"/>
</dbReference>
<feature type="compositionally biased region" description="Basic and acidic residues" evidence="9">
    <location>
        <begin position="287"/>
        <end position="297"/>
    </location>
</feature>
<dbReference type="PRINTS" id="PR00452">
    <property type="entry name" value="SH3DOMAIN"/>
</dbReference>
<keyword evidence="12" id="KW-1185">Reference proteome</keyword>
<evidence type="ECO:0000256" key="5">
    <source>
        <dbReference type="ARBA" id="ARBA00023054"/>
    </source>
</evidence>
<evidence type="ECO:0000256" key="3">
    <source>
        <dbReference type="ARBA" id="ARBA00022443"/>
    </source>
</evidence>
<dbReference type="FunCoup" id="A0A1S3HZ60">
    <property type="interactions" value="1589"/>
</dbReference>
<dbReference type="PROSITE" id="PS51263">
    <property type="entry name" value="ADF_H"/>
    <property type="match status" value="1"/>
</dbReference>
<dbReference type="GO" id="GO:0045773">
    <property type="term" value="P:positive regulation of axon extension"/>
    <property type="evidence" value="ECO:0007669"/>
    <property type="project" value="TreeGrafter"/>
</dbReference>
<dbReference type="FunFam" id="2.30.30.40:FF:000046">
    <property type="entry name" value="Drebrin-like protein isoform B"/>
    <property type="match status" value="1"/>
</dbReference>
<evidence type="ECO:0000256" key="1">
    <source>
        <dbReference type="ARBA" id="ARBA00004245"/>
    </source>
</evidence>
<dbReference type="FunFam" id="3.40.20.10:FF:000011">
    <property type="entry name" value="Drebrin-like protein B"/>
    <property type="match status" value="1"/>
</dbReference>
<dbReference type="GO" id="GO:0005884">
    <property type="term" value="C:actin filament"/>
    <property type="evidence" value="ECO:0007669"/>
    <property type="project" value="TreeGrafter"/>
</dbReference>
<dbReference type="GO" id="GO:0014069">
    <property type="term" value="C:postsynaptic density"/>
    <property type="evidence" value="ECO:0007669"/>
    <property type="project" value="TreeGrafter"/>
</dbReference>
<dbReference type="InterPro" id="IPR002108">
    <property type="entry name" value="ADF-H"/>
</dbReference>
<feature type="domain" description="SH3" evidence="10">
    <location>
        <begin position="478"/>
        <end position="538"/>
    </location>
</feature>
<dbReference type="PANTHER" id="PTHR10829">
    <property type="entry name" value="CORTACTIN AND DREBRIN"/>
    <property type="match status" value="1"/>
</dbReference>
<keyword evidence="7" id="KW-0206">Cytoskeleton</keyword>
<dbReference type="KEGG" id="lak:106159542"/>
<evidence type="ECO:0000313" key="12">
    <source>
        <dbReference type="Proteomes" id="UP000085678"/>
    </source>
</evidence>